<dbReference type="RefSeq" id="WP_063797093.1">
    <property type="nucleotide sequence ID" value="NZ_JBPJFI010000001.1"/>
</dbReference>
<sequence length="182" mass="19727">MSVTIDRTTWAKRAPSLPARLSLTPAPGGLDGTWWPRSRALTRELPPLTAALGDLWGRITGIAVNPAHWPVIPCRVSIAGRTVHVGWSTEEQDPHRLTFFSANGRRDVLVIPPETGAEAAAQLMAGDGIEAPALEEAADRIDARIREEAWETDGGAGRAVVPAPAYRIGRPFARRSTEMREP</sequence>
<dbReference type="AlphaFoldDB" id="A0A542U8R2"/>
<dbReference type="Pfam" id="PF19457">
    <property type="entry name" value="DUF5994"/>
    <property type="match status" value="1"/>
</dbReference>
<protein>
    <submittedName>
        <fullName evidence="1">Uncharacterized protein</fullName>
    </submittedName>
</protein>
<evidence type="ECO:0000313" key="1">
    <source>
        <dbReference type="EMBL" id="TQK95466.1"/>
    </source>
</evidence>
<dbReference type="Proteomes" id="UP000318103">
    <property type="component" value="Unassembled WGS sequence"/>
</dbReference>
<organism evidence="1 2">
    <name type="scientific">Streptomyces puniciscabiei</name>
    <dbReference type="NCBI Taxonomy" id="164348"/>
    <lineage>
        <taxon>Bacteria</taxon>
        <taxon>Bacillati</taxon>
        <taxon>Actinomycetota</taxon>
        <taxon>Actinomycetes</taxon>
        <taxon>Kitasatosporales</taxon>
        <taxon>Streptomycetaceae</taxon>
        <taxon>Streptomyces</taxon>
    </lineage>
</organism>
<name>A0A542U8R2_9ACTN</name>
<evidence type="ECO:0000313" key="2">
    <source>
        <dbReference type="Proteomes" id="UP000318103"/>
    </source>
</evidence>
<dbReference type="InterPro" id="IPR046036">
    <property type="entry name" value="DUF5994"/>
</dbReference>
<proteinExistence type="predicted"/>
<reference evidence="1 2" key="1">
    <citation type="submission" date="2019-06" db="EMBL/GenBank/DDBJ databases">
        <title>Sequencing the genomes of 1000 actinobacteria strains.</title>
        <authorList>
            <person name="Klenk H.-P."/>
        </authorList>
    </citation>
    <scope>NUCLEOTIDE SEQUENCE [LARGE SCALE GENOMIC DNA]</scope>
    <source>
        <strain evidence="1 2">DSM 41929</strain>
    </source>
</reference>
<dbReference type="EMBL" id="VFNX01000001">
    <property type="protein sequence ID" value="TQK95466.1"/>
    <property type="molecule type" value="Genomic_DNA"/>
</dbReference>
<keyword evidence="2" id="KW-1185">Reference proteome</keyword>
<gene>
    <name evidence="1" type="ORF">FB563_0359</name>
</gene>
<comment type="caution">
    <text evidence="1">The sequence shown here is derived from an EMBL/GenBank/DDBJ whole genome shotgun (WGS) entry which is preliminary data.</text>
</comment>
<accession>A0A542U8R2</accession>